<evidence type="ECO:0000313" key="4">
    <source>
        <dbReference type="EMBL" id="CAE79796.1"/>
    </source>
</evidence>
<dbReference type="InterPro" id="IPR027385">
    <property type="entry name" value="Beta-barrel_OMP"/>
</dbReference>
<evidence type="ECO:0000313" key="5">
    <source>
        <dbReference type="Proteomes" id="UP000008080"/>
    </source>
</evidence>
<evidence type="ECO:0000256" key="2">
    <source>
        <dbReference type="SAM" id="SignalP"/>
    </source>
</evidence>
<dbReference type="KEGG" id="bba:Bd1946"/>
<feature type="domain" description="Outer membrane protein beta-barrel" evidence="3">
    <location>
        <begin position="81"/>
        <end position="235"/>
    </location>
</feature>
<organism evidence="4 5">
    <name type="scientific">Bdellovibrio bacteriovorus (strain ATCC 15356 / DSM 50701 / NCIMB 9529 / HD100)</name>
    <dbReference type="NCBI Taxonomy" id="264462"/>
    <lineage>
        <taxon>Bacteria</taxon>
        <taxon>Pseudomonadati</taxon>
        <taxon>Bdellovibrionota</taxon>
        <taxon>Bdellovibrionia</taxon>
        <taxon>Bdellovibrionales</taxon>
        <taxon>Pseudobdellovibrionaceae</taxon>
        <taxon>Bdellovibrio</taxon>
    </lineage>
</organism>
<evidence type="ECO:0000259" key="3">
    <source>
        <dbReference type="Pfam" id="PF13505"/>
    </source>
</evidence>
<dbReference type="RefSeq" id="WP_011164398.1">
    <property type="nucleotide sequence ID" value="NC_005363.1"/>
</dbReference>
<feature type="chain" id="PRO_5004277694" description="Outer membrane protein beta-barrel domain-containing protein" evidence="2">
    <location>
        <begin position="29"/>
        <end position="256"/>
    </location>
</feature>
<protein>
    <recommendedName>
        <fullName evidence="3">Outer membrane protein beta-barrel domain-containing protein</fullName>
    </recommendedName>
</protein>
<dbReference type="Gene3D" id="2.40.160.20">
    <property type="match status" value="1"/>
</dbReference>
<keyword evidence="5" id="KW-1185">Reference proteome</keyword>
<dbReference type="Proteomes" id="UP000008080">
    <property type="component" value="Chromosome"/>
</dbReference>
<dbReference type="SUPFAM" id="SSF56925">
    <property type="entry name" value="OMPA-like"/>
    <property type="match status" value="1"/>
</dbReference>
<sequence>MKTTARSLTYSLLILLALGLSLPSKSLAQSDHKSYLISQVDADEAYDPFTDYSEFEEESDEEADINFFRNGRFFTIGLAGGMRGFTGNFADAYSSAPTFGIFLTYFFDLRLAMSLGFQTGDHAVKFSVNNQSKTYEGNVSITAVNFDLKYYMNTQNVTRGLADLNPYILGGLGQFYRTYTIAGLDGFSRDSTMGFDIGAGLEIPLMRKKAYLGLQGTYHYVNFSDENKSYVDGTEKLDKNLTGDFYNFLVILGMNF</sequence>
<dbReference type="Pfam" id="PF13505">
    <property type="entry name" value="OMP_b-brl"/>
    <property type="match status" value="1"/>
</dbReference>
<dbReference type="HOGENOM" id="CLU_1076306_0_0_7"/>
<feature type="signal peptide" evidence="2">
    <location>
        <begin position="1"/>
        <end position="28"/>
    </location>
</feature>
<dbReference type="eggNOG" id="ENOG502ZJXW">
    <property type="taxonomic scope" value="Bacteria"/>
</dbReference>
<dbReference type="GeneID" id="93012900"/>
<dbReference type="AlphaFoldDB" id="Q6MLR1"/>
<dbReference type="InterPro" id="IPR011250">
    <property type="entry name" value="OMP/PagP_B-barrel"/>
</dbReference>
<reference evidence="4 5" key="1">
    <citation type="journal article" date="2004" name="Science">
        <title>A predator unmasked: life cycle of Bdellovibrio bacteriovorus from a genomic perspective.</title>
        <authorList>
            <person name="Rendulic S."/>
            <person name="Jagtap P."/>
            <person name="Rosinus A."/>
            <person name="Eppinger M."/>
            <person name="Baar C."/>
            <person name="Lanz C."/>
            <person name="Keller H."/>
            <person name="Lambert C."/>
            <person name="Evans K.J."/>
            <person name="Goesmann A."/>
            <person name="Meyer F."/>
            <person name="Sockett R.E."/>
            <person name="Schuster S.C."/>
        </authorList>
    </citation>
    <scope>NUCLEOTIDE SEQUENCE [LARGE SCALE GENOMIC DNA]</scope>
    <source>
        <strain evidence="5">ATCC 15356 / DSM 50701 / NCIMB 9529 / HD100</strain>
    </source>
</reference>
<dbReference type="EMBL" id="BX842651">
    <property type="protein sequence ID" value="CAE79796.1"/>
    <property type="molecule type" value="Genomic_DNA"/>
</dbReference>
<accession>Q6MLR1</accession>
<name>Q6MLR1_BDEBA</name>
<evidence type="ECO:0000256" key="1">
    <source>
        <dbReference type="ARBA" id="ARBA00022729"/>
    </source>
</evidence>
<gene>
    <name evidence="4" type="ordered locus">Bd1946</name>
</gene>
<proteinExistence type="predicted"/>
<keyword evidence="1 2" id="KW-0732">Signal</keyword>